<feature type="transmembrane region" description="Helical" evidence="18">
    <location>
        <begin position="127"/>
        <end position="152"/>
    </location>
</feature>
<sequence length="762" mass="80371">MTTAQANRVELSVPGMGSNHCAGIVSSSIERLAGIEAVSTNIANHRVVVTVAEDGPDPQTLRQTVENAGYDVADVRREDERGERDDAALEEAYLSQAKKNLWIAAIPTALIMILMMPHMLWQPIPGYLAIIAVLAFPVVFLFGGAATHSASWRAIKNRQANMDVLISMGSLPPYFLGLVGFVYPMTSFIEMAATIMTFHLVGRYLEARAKGRASDAIRRLIAMGAKTARVERDGQEVEVEVQSLQKGDIMVVRPGEKIPTDGEVIDGESHVDESIATGESVPVQKQVGDSVIGATINKEGRLRVRANRLGDETFLSQVVRMVEEAQGTSVPIQEFADRMTGRFVPAVLIIALLAFGAWFLMPEALRPILDWGEGFLPWVDPDATGIILALLAAIAVLVIACPCALGLATPTALMVGSGLGAERGILIRSGEAIQAVKDLKVIVLDKTGTITRGEPVLKDVVAGNGFSEEQVLSLAQSVENASEHPIAQAIVAGGRERGLEPEDVSGFSSVGARGVQGTVAGQTILIGNQKLLAEHGVIGLEALEESLARLEADGRTVVIVATDGQAAGLVAVADAIKPESARAIEGMHGMGLHVVMITGDNERAAQAVAREVGIDEVQAGVLPDGKVDAIREFQDRFGPHVAMVGDGINDAPALTQADVGIAIGAGADVAIEAADITLVSGQLTGVVEAMDLSRATFRKIVQNLIWASGYNVAAIPIAAAGLLHPMIGVVAMTASSLSVIGNSILLRRHRFARVESRDQGAA</sequence>
<keyword evidence="10 18" id="KW-0067">ATP-binding</keyword>
<name>A0A2A2F881_9GAMM</name>
<dbReference type="PROSITE" id="PS50846">
    <property type="entry name" value="HMA_2"/>
    <property type="match status" value="1"/>
</dbReference>
<keyword evidence="5 18" id="KW-1003">Cell membrane</keyword>
<dbReference type="Pfam" id="PF00702">
    <property type="entry name" value="Hydrolase"/>
    <property type="match status" value="1"/>
</dbReference>
<dbReference type="Gene3D" id="3.40.1110.10">
    <property type="entry name" value="Calcium-transporting ATPase, cytoplasmic domain N"/>
    <property type="match status" value="1"/>
</dbReference>
<evidence type="ECO:0000256" key="18">
    <source>
        <dbReference type="RuleBase" id="RU362081"/>
    </source>
</evidence>
<feature type="transmembrane region" description="Helical" evidence="18">
    <location>
        <begin position="343"/>
        <end position="361"/>
    </location>
</feature>
<evidence type="ECO:0000256" key="2">
    <source>
        <dbReference type="ARBA" id="ARBA00006024"/>
    </source>
</evidence>
<feature type="transmembrane region" description="Helical" evidence="18">
    <location>
        <begin position="726"/>
        <end position="746"/>
    </location>
</feature>
<dbReference type="InterPro" id="IPR036163">
    <property type="entry name" value="HMA_dom_sf"/>
</dbReference>
<dbReference type="SUPFAM" id="SSF81665">
    <property type="entry name" value="Calcium ATPase, transmembrane domain M"/>
    <property type="match status" value="1"/>
</dbReference>
<feature type="transmembrane region" description="Helical" evidence="18">
    <location>
        <begin position="700"/>
        <end position="720"/>
    </location>
</feature>
<dbReference type="FunFam" id="3.40.50.1000:FF:000144">
    <property type="entry name" value="copper-transporting ATPase 1 isoform X2"/>
    <property type="match status" value="1"/>
</dbReference>
<accession>A0A2A2F881</accession>
<dbReference type="Pfam" id="PF00122">
    <property type="entry name" value="E1-E2_ATPase"/>
    <property type="match status" value="1"/>
</dbReference>
<dbReference type="InterPro" id="IPR001757">
    <property type="entry name" value="P_typ_ATPase"/>
</dbReference>
<dbReference type="GO" id="GO:0060003">
    <property type="term" value="P:copper ion export"/>
    <property type="evidence" value="ECO:0007669"/>
    <property type="project" value="UniProtKB-ARBA"/>
</dbReference>
<evidence type="ECO:0000313" key="20">
    <source>
        <dbReference type="EMBL" id="PAU80897.1"/>
    </source>
</evidence>
<feature type="transmembrane region" description="Helical" evidence="18">
    <location>
        <begin position="101"/>
        <end position="121"/>
    </location>
</feature>
<evidence type="ECO:0000313" key="21">
    <source>
        <dbReference type="Proteomes" id="UP000218896"/>
    </source>
</evidence>
<dbReference type="Gene3D" id="3.30.70.100">
    <property type="match status" value="1"/>
</dbReference>
<dbReference type="InterPro" id="IPR027256">
    <property type="entry name" value="P-typ_ATPase_IB"/>
</dbReference>
<protein>
    <recommendedName>
        <fullName evidence="3">P-type Cu(+) transporter</fullName>
        <ecNumber evidence="3">7.2.2.8</ecNumber>
    </recommendedName>
    <alternativeName>
        <fullName evidence="16">Cu(+)-exporting ATPase</fullName>
    </alternativeName>
</protein>
<keyword evidence="21" id="KW-1185">Reference proteome</keyword>
<keyword evidence="8 18" id="KW-0547">Nucleotide-binding</keyword>
<dbReference type="GO" id="GO:0005524">
    <property type="term" value="F:ATP binding"/>
    <property type="evidence" value="ECO:0007669"/>
    <property type="project" value="UniProtKB-UniRule"/>
</dbReference>
<evidence type="ECO:0000256" key="16">
    <source>
        <dbReference type="ARBA" id="ARBA00033239"/>
    </source>
</evidence>
<dbReference type="GO" id="GO:0140581">
    <property type="term" value="F:P-type monovalent copper transporter activity"/>
    <property type="evidence" value="ECO:0007669"/>
    <property type="project" value="UniProtKB-EC"/>
</dbReference>
<evidence type="ECO:0000256" key="7">
    <source>
        <dbReference type="ARBA" id="ARBA00022723"/>
    </source>
</evidence>
<feature type="transmembrane region" description="Helical" evidence="18">
    <location>
        <begin position="188"/>
        <end position="205"/>
    </location>
</feature>
<dbReference type="CDD" id="cd02094">
    <property type="entry name" value="P-type_ATPase_Cu-like"/>
    <property type="match status" value="1"/>
</dbReference>
<evidence type="ECO:0000256" key="6">
    <source>
        <dbReference type="ARBA" id="ARBA00022692"/>
    </source>
</evidence>
<evidence type="ECO:0000256" key="1">
    <source>
        <dbReference type="ARBA" id="ARBA00004651"/>
    </source>
</evidence>
<dbReference type="OrthoDB" id="9814270at2"/>
<keyword evidence="14" id="KW-0406">Ion transport</keyword>
<evidence type="ECO:0000256" key="9">
    <source>
        <dbReference type="ARBA" id="ARBA00022796"/>
    </source>
</evidence>
<dbReference type="CDD" id="cd00371">
    <property type="entry name" value="HMA"/>
    <property type="match status" value="1"/>
</dbReference>
<dbReference type="PANTHER" id="PTHR43520:SF8">
    <property type="entry name" value="P-TYPE CU(+) TRANSPORTER"/>
    <property type="match status" value="1"/>
</dbReference>
<dbReference type="GO" id="GO:0005507">
    <property type="term" value="F:copper ion binding"/>
    <property type="evidence" value="ECO:0007669"/>
    <property type="project" value="TreeGrafter"/>
</dbReference>
<comment type="catalytic activity">
    <reaction evidence="17">
        <text>Cu(+)(in) + ATP + H2O = Cu(+)(out) + ADP + phosphate + H(+)</text>
        <dbReference type="Rhea" id="RHEA:25792"/>
        <dbReference type="ChEBI" id="CHEBI:15377"/>
        <dbReference type="ChEBI" id="CHEBI:15378"/>
        <dbReference type="ChEBI" id="CHEBI:30616"/>
        <dbReference type="ChEBI" id="CHEBI:43474"/>
        <dbReference type="ChEBI" id="CHEBI:49552"/>
        <dbReference type="ChEBI" id="CHEBI:456216"/>
        <dbReference type="EC" id="7.2.2.8"/>
    </reaction>
</comment>
<dbReference type="InterPro" id="IPR018303">
    <property type="entry name" value="ATPase_P-typ_P_site"/>
</dbReference>
<dbReference type="InterPro" id="IPR008250">
    <property type="entry name" value="ATPase_P-typ_transduc_dom_A_sf"/>
</dbReference>
<dbReference type="NCBIfam" id="TIGR01494">
    <property type="entry name" value="ATPase_P-type"/>
    <property type="match status" value="2"/>
</dbReference>
<dbReference type="GO" id="GO:0055070">
    <property type="term" value="P:copper ion homeostasis"/>
    <property type="evidence" value="ECO:0007669"/>
    <property type="project" value="TreeGrafter"/>
</dbReference>
<keyword evidence="11" id="KW-1278">Translocase</keyword>
<dbReference type="Proteomes" id="UP000218896">
    <property type="component" value="Unassembled WGS sequence"/>
</dbReference>
<keyword evidence="7 18" id="KW-0479">Metal-binding</keyword>
<evidence type="ECO:0000256" key="17">
    <source>
        <dbReference type="ARBA" id="ARBA00049289"/>
    </source>
</evidence>
<gene>
    <name evidence="20" type="ORF">CK501_04830</name>
</gene>
<dbReference type="GO" id="GO:0043682">
    <property type="term" value="F:P-type divalent copper transporter activity"/>
    <property type="evidence" value="ECO:0007669"/>
    <property type="project" value="TreeGrafter"/>
</dbReference>
<dbReference type="GO" id="GO:0005886">
    <property type="term" value="C:plasma membrane"/>
    <property type="evidence" value="ECO:0007669"/>
    <property type="project" value="UniProtKB-SubCell"/>
</dbReference>
<dbReference type="SFLD" id="SFLDS00003">
    <property type="entry name" value="Haloacid_Dehalogenase"/>
    <property type="match status" value="1"/>
</dbReference>
<evidence type="ECO:0000256" key="13">
    <source>
        <dbReference type="ARBA" id="ARBA00023008"/>
    </source>
</evidence>
<evidence type="ECO:0000256" key="3">
    <source>
        <dbReference type="ARBA" id="ARBA00012517"/>
    </source>
</evidence>
<evidence type="ECO:0000256" key="15">
    <source>
        <dbReference type="ARBA" id="ARBA00023136"/>
    </source>
</evidence>
<feature type="domain" description="HMA" evidence="19">
    <location>
        <begin position="7"/>
        <end position="73"/>
    </location>
</feature>
<feature type="transmembrane region" description="Helical" evidence="18">
    <location>
        <begin position="164"/>
        <end position="182"/>
    </location>
</feature>
<evidence type="ECO:0000256" key="10">
    <source>
        <dbReference type="ARBA" id="ARBA00022840"/>
    </source>
</evidence>
<dbReference type="RefSeq" id="WP_095616625.1">
    <property type="nucleotide sequence ID" value="NZ_NSKD01000002.1"/>
</dbReference>
<dbReference type="InterPro" id="IPR036412">
    <property type="entry name" value="HAD-like_sf"/>
</dbReference>
<dbReference type="PROSITE" id="PS00154">
    <property type="entry name" value="ATPASE_E1_E2"/>
    <property type="match status" value="1"/>
</dbReference>
<evidence type="ECO:0000256" key="8">
    <source>
        <dbReference type="ARBA" id="ARBA00022741"/>
    </source>
</evidence>
<comment type="caution">
    <text evidence="20">The sequence shown here is derived from an EMBL/GenBank/DDBJ whole genome shotgun (WGS) entry which is preliminary data.</text>
</comment>
<evidence type="ECO:0000256" key="12">
    <source>
        <dbReference type="ARBA" id="ARBA00022989"/>
    </source>
</evidence>
<evidence type="ECO:0000256" key="14">
    <source>
        <dbReference type="ARBA" id="ARBA00023065"/>
    </source>
</evidence>
<keyword evidence="15 18" id="KW-0472">Membrane</keyword>
<dbReference type="SFLD" id="SFLDF00027">
    <property type="entry name" value="p-type_atpase"/>
    <property type="match status" value="1"/>
</dbReference>
<reference evidence="20 21" key="1">
    <citation type="submission" date="2017-08" db="EMBL/GenBank/DDBJ databases">
        <title>Halovibrio sewagensis sp. nov., isolated from wastewater of high salinity.</title>
        <authorList>
            <person name="Dong X."/>
            <person name="Zhang G."/>
        </authorList>
    </citation>
    <scope>NUCLEOTIDE SEQUENCE [LARGE SCALE GENOMIC DNA]</scope>
    <source>
        <strain evidence="20 21">YL5-2</strain>
    </source>
</reference>
<evidence type="ECO:0000259" key="19">
    <source>
        <dbReference type="PROSITE" id="PS50846"/>
    </source>
</evidence>
<dbReference type="SUPFAM" id="SSF81653">
    <property type="entry name" value="Calcium ATPase, transduction domain A"/>
    <property type="match status" value="1"/>
</dbReference>
<dbReference type="PANTHER" id="PTHR43520">
    <property type="entry name" value="ATP7, ISOFORM B"/>
    <property type="match status" value="1"/>
</dbReference>
<dbReference type="SUPFAM" id="SSF56784">
    <property type="entry name" value="HAD-like"/>
    <property type="match status" value="1"/>
</dbReference>
<dbReference type="Gene3D" id="2.70.150.10">
    <property type="entry name" value="Calcium-transporting ATPase, cytoplasmic transduction domain A"/>
    <property type="match status" value="1"/>
</dbReference>
<dbReference type="Pfam" id="PF00403">
    <property type="entry name" value="HMA"/>
    <property type="match status" value="1"/>
</dbReference>
<dbReference type="GO" id="GO:0016887">
    <property type="term" value="F:ATP hydrolysis activity"/>
    <property type="evidence" value="ECO:0007669"/>
    <property type="project" value="InterPro"/>
</dbReference>
<feature type="transmembrane region" description="Helical" evidence="18">
    <location>
        <begin position="386"/>
        <end position="408"/>
    </location>
</feature>
<comment type="subcellular location">
    <subcellularLocation>
        <location evidence="1">Cell membrane</location>
        <topology evidence="1">Multi-pass membrane protein</topology>
    </subcellularLocation>
</comment>
<dbReference type="PRINTS" id="PR00120">
    <property type="entry name" value="HATPASE"/>
</dbReference>
<dbReference type="PRINTS" id="PR00119">
    <property type="entry name" value="CATATPASE"/>
</dbReference>
<keyword evidence="12 18" id="KW-1133">Transmembrane helix</keyword>
<comment type="similarity">
    <text evidence="2 18">Belongs to the cation transport ATPase (P-type) (TC 3.A.3) family. Type IB subfamily.</text>
</comment>
<dbReference type="InterPro" id="IPR023298">
    <property type="entry name" value="ATPase_P-typ_TM_dom_sf"/>
</dbReference>
<dbReference type="InterPro" id="IPR023214">
    <property type="entry name" value="HAD_sf"/>
</dbReference>
<dbReference type="EC" id="7.2.2.8" evidence="3"/>
<evidence type="ECO:0000256" key="11">
    <source>
        <dbReference type="ARBA" id="ARBA00022967"/>
    </source>
</evidence>
<dbReference type="EMBL" id="NSKD01000002">
    <property type="protein sequence ID" value="PAU80897.1"/>
    <property type="molecule type" value="Genomic_DNA"/>
</dbReference>
<keyword evidence="4" id="KW-0813">Transport</keyword>
<evidence type="ECO:0000256" key="4">
    <source>
        <dbReference type="ARBA" id="ARBA00022448"/>
    </source>
</evidence>
<dbReference type="AlphaFoldDB" id="A0A2A2F881"/>
<keyword evidence="13" id="KW-0186">Copper</keyword>
<dbReference type="Gene3D" id="3.40.50.1000">
    <property type="entry name" value="HAD superfamily/HAD-like"/>
    <property type="match status" value="1"/>
</dbReference>
<proteinExistence type="inferred from homology"/>
<dbReference type="InterPro" id="IPR059000">
    <property type="entry name" value="ATPase_P-type_domA"/>
</dbReference>
<keyword evidence="9" id="KW-0187">Copper transport</keyword>
<dbReference type="SUPFAM" id="SSF55008">
    <property type="entry name" value="HMA, heavy metal-associated domain"/>
    <property type="match status" value="1"/>
</dbReference>
<dbReference type="InterPro" id="IPR044492">
    <property type="entry name" value="P_typ_ATPase_HD_dom"/>
</dbReference>
<dbReference type="NCBIfam" id="TIGR01525">
    <property type="entry name" value="ATPase-IB_hvy"/>
    <property type="match status" value="1"/>
</dbReference>
<dbReference type="InterPro" id="IPR023299">
    <property type="entry name" value="ATPase_P-typ_cyto_dom_N"/>
</dbReference>
<keyword evidence="6 18" id="KW-0812">Transmembrane</keyword>
<dbReference type="SFLD" id="SFLDG00002">
    <property type="entry name" value="C1.7:_P-type_atpase_like"/>
    <property type="match status" value="1"/>
</dbReference>
<dbReference type="FunFam" id="2.70.150.10:FF:000020">
    <property type="entry name" value="Copper-exporting P-type ATPase A"/>
    <property type="match status" value="1"/>
</dbReference>
<organism evidence="20 21">
    <name type="scientific">Halovibrio salipaludis</name>
    <dbReference type="NCBI Taxonomy" id="2032626"/>
    <lineage>
        <taxon>Bacteria</taxon>
        <taxon>Pseudomonadati</taxon>
        <taxon>Pseudomonadota</taxon>
        <taxon>Gammaproteobacteria</taxon>
        <taxon>Oceanospirillales</taxon>
        <taxon>Halomonadaceae</taxon>
        <taxon>Halovibrio</taxon>
    </lineage>
</organism>
<evidence type="ECO:0000256" key="5">
    <source>
        <dbReference type="ARBA" id="ARBA00022475"/>
    </source>
</evidence>
<dbReference type="InterPro" id="IPR006121">
    <property type="entry name" value="HMA_dom"/>
</dbReference>